<keyword evidence="1" id="KW-0732">Signal</keyword>
<sequence>MKNTTLRRWQLLPVLFSLLLSTGVSMAADREIGGYVDRAEDRFVRNVWNFIKNFQGWQNIGSHRYQEVQYYWAEPFEFNTSHQYFVDKMDLAYVAAHGSAYYVQTNQSTGTGVDLRDCPAYGDLATGGDLEFMIIESCSTVASAPEVADWWTPWTSIFQGLHQLAGFRTLSYSDNGIPNRYANKLKANGGVWQSWFSAVDGERTYSGGTYSEYPGFASAIIYTTTENDRLGSYAADPAGGSANMKTWWQY</sequence>
<name>A0A7K1U1X1_9BACT</name>
<evidence type="ECO:0000313" key="2">
    <source>
        <dbReference type="EMBL" id="MVT08310.1"/>
    </source>
</evidence>
<dbReference type="InterPro" id="IPR045926">
    <property type="entry name" value="DUF6345"/>
</dbReference>
<gene>
    <name evidence="2" type="ORF">GO493_08570</name>
</gene>
<evidence type="ECO:0000256" key="1">
    <source>
        <dbReference type="SAM" id="SignalP"/>
    </source>
</evidence>
<dbReference type="AlphaFoldDB" id="A0A7K1U1X1"/>
<feature type="chain" id="PRO_5029591223" evidence="1">
    <location>
        <begin position="28"/>
        <end position="250"/>
    </location>
</feature>
<protein>
    <submittedName>
        <fullName evidence="2">Uncharacterized protein</fullName>
    </submittedName>
</protein>
<dbReference type="EMBL" id="WRXN01000003">
    <property type="protein sequence ID" value="MVT08310.1"/>
    <property type="molecule type" value="Genomic_DNA"/>
</dbReference>
<dbReference type="Proteomes" id="UP000461730">
    <property type="component" value="Unassembled WGS sequence"/>
</dbReference>
<keyword evidence="3" id="KW-1185">Reference proteome</keyword>
<organism evidence="2 3">
    <name type="scientific">Chitinophaga tropicalis</name>
    <dbReference type="NCBI Taxonomy" id="2683588"/>
    <lineage>
        <taxon>Bacteria</taxon>
        <taxon>Pseudomonadati</taxon>
        <taxon>Bacteroidota</taxon>
        <taxon>Chitinophagia</taxon>
        <taxon>Chitinophagales</taxon>
        <taxon>Chitinophagaceae</taxon>
        <taxon>Chitinophaga</taxon>
    </lineage>
</organism>
<dbReference type="RefSeq" id="WP_157305731.1">
    <property type="nucleotide sequence ID" value="NZ_WRXN01000003.1"/>
</dbReference>
<dbReference type="Pfam" id="PF19872">
    <property type="entry name" value="DUF6345"/>
    <property type="match status" value="1"/>
</dbReference>
<accession>A0A7K1U1X1</accession>
<reference evidence="2 3" key="1">
    <citation type="submission" date="2019-12" db="EMBL/GenBank/DDBJ databases">
        <title>Chitinophaga sp. strain ysch24 (GDMCC 1.1355), whole genome shotgun sequence.</title>
        <authorList>
            <person name="Zhang X."/>
        </authorList>
    </citation>
    <scope>NUCLEOTIDE SEQUENCE [LARGE SCALE GENOMIC DNA]</scope>
    <source>
        <strain evidence="3">ysch24</strain>
    </source>
</reference>
<proteinExistence type="predicted"/>
<comment type="caution">
    <text evidence="2">The sequence shown here is derived from an EMBL/GenBank/DDBJ whole genome shotgun (WGS) entry which is preliminary data.</text>
</comment>
<evidence type="ECO:0000313" key="3">
    <source>
        <dbReference type="Proteomes" id="UP000461730"/>
    </source>
</evidence>
<feature type="signal peptide" evidence="1">
    <location>
        <begin position="1"/>
        <end position="27"/>
    </location>
</feature>